<name>A0A0A7S2B9_FRIPE</name>
<dbReference type="SUPFAM" id="SSF53448">
    <property type="entry name" value="Nucleotide-diphospho-sugar transferases"/>
    <property type="match status" value="1"/>
</dbReference>
<dbReference type="EMBL" id="CP009056">
    <property type="protein sequence ID" value="AJA45659.1"/>
    <property type="molecule type" value="Genomic_DNA"/>
</dbReference>
<dbReference type="PANTHER" id="PTHR22916">
    <property type="entry name" value="GLYCOSYLTRANSFERASE"/>
    <property type="match status" value="1"/>
</dbReference>
<dbReference type="CDD" id="cd00761">
    <property type="entry name" value="Glyco_tranf_GTA_type"/>
    <property type="match status" value="1"/>
</dbReference>
<dbReference type="InterPro" id="IPR029044">
    <property type="entry name" value="Nucleotide-diphossugar_trans"/>
</dbReference>
<dbReference type="AlphaFoldDB" id="A0A0A7S2B9"/>
<protein>
    <submittedName>
        <fullName evidence="3">Glycosyltransferase involved in cell wall biogenesis</fullName>
    </submittedName>
</protein>
<proteinExistence type="predicted"/>
<dbReference type="Gene3D" id="3.90.550.10">
    <property type="entry name" value="Spore Coat Polysaccharide Biosynthesis Protein SpsA, Chain A"/>
    <property type="match status" value="1"/>
</dbReference>
<organism evidence="3 4">
    <name type="scientific">Frischella perrara</name>
    <dbReference type="NCBI Taxonomy" id="1267021"/>
    <lineage>
        <taxon>Bacteria</taxon>
        <taxon>Pseudomonadati</taxon>
        <taxon>Pseudomonadota</taxon>
        <taxon>Gammaproteobacteria</taxon>
        <taxon>Orbales</taxon>
        <taxon>Orbaceae</taxon>
        <taxon>Frischella</taxon>
    </lineage>
</organism>
<keyword evidence="3" id="KW-0808">Transferase</keyword>
<keyword evidence="1" id="KW-0812">Transmembrane</keyword>
<keyword evidence="1" id="KW-0472">Membrane</keyword>
<dbReference type="GO" id="GO:0016758">
    <property type="term" value="F:hexosyltransferase activity"/>
    <property type="evidence" value="ECO:0007669"/>
    <property type="project" value="UniProtKB-ARBA"/>
</dbReference>
<dbReference type="KEGG" id="fpp:FPB0191_01843"/>
<evidence type="ECO:0000313" key="3">
    <source>
        <dbReference type="EMBL" id="AJA45659.1"/>
    </source>
</evidence>
<dbReference type="PANTHER" id="PTHR22916:SF3">
    <property type="entry name" value="UDP-GLCNAC:BETAGAL BETA-1,3-N-ACETYLGLUCOSAMINYLTRANSFERASE-LIKE PROTEIN 1"/>
    <property type="match status" value="1"/>
</dbReference>
<feature type="transmembrane region" description="Helical" evidence="1">
    <location>
        <begin position="305"/>
        <end position="325"/>
    </location>
</feature>
<dbReference type="STRING" id="1267021.FPB0191_01843"/>
<reference evidence="3 4" key="1">
    <citation type="journal article" date="2014" name="Appl. Environ. Microbiol.">
        <title>Gut symbionts from distinct hosts exhibit genotoxic activity via divergent colibactin biosynthetic pathways.</title>
        <authorList>
            <person name="Engel P."/>
            <person name="Vizcaino M.I."/>
            <person name="Crawford J.M."/>
        </authorList>
    </citation>
    <scope>NUCLEOTIDE SEQUENCE [LARGE SCALE GENOMIC DNA]</scope>
    <source>
        <strain evidence="3 4">PEB0191</strain>
    </source>
</reference>
<dbReference type="Proteomes" id="UP000030901">
    <property type="component" value="Chromosome"/>
</dbReference>
<dbReference type="RefSeq" id="WP_039105518.1">
    <property type="nucleotide sequence ID" value="NZ_CP009056.1"/>
</dbReference>
<evidence type="ECO:0000313" key="4">
    <source>
        <dbReference type="Proteomes" id="UP000030901"/>
    </source>
</evidence>
<dbReference type="HOGENOM" id="CLU_025996_25_1_6"/>
<dbReference type="OrthoDB" id="6813549at2"/>
<dbReference type="InterPro" id="IPR001173">
    <property type="entry name" value="Glyco_trans_2-like"/>
</dbReference>
<gene>
    <name evidence="3" type="ORF">FPB0191_01843</name>
</gene>
<evidence type="ECO:0000259" key="2">
    <source>
        <dbReference type="Pfam" id="PF00535"/>
    </source>
</evidence>
<feature type="domain" description="Glycosyltransferase 2-like" evidence="2">
    <location>
        <begin position="5"/>
        <end position="130"/>
    </location>
</feature>
<evidence type="ECO:0000256" key="1">
    <source>
        <dbReference type="SAM" id="Phobius"/>
    </source>
</evidence>
<accession>A0A0A7S2B9</accession>
<keyword evidence="1" id="KW-1133">Transmembrane helix</keyword>
<sequence length="330" mass="39255">MVLLSVIIPVYNAGNFLSDCFNSLLEQSIKSRKIEIIIINDGSLDNSEQIIEQFRVDLSKDYLVKIYSQNNQGIAKTRNKGLDLASGEYIAFLDSDDMLSTEYFEKILNIIEKNNSIDLIEINAYKFQNINDKKLFQCHFHGSGEILLTNNAKKSSLEALKWFAWSKVIKKAYYIDNYFPEVKSYEDQLLYPLIFIKCKKIWAIQEPLYYYRQNQSSLTHNIKLSHLEDFYGVFKQQLSDLDASNELLILNSFYNLFVYRYLLFEFYPPHQAYASFKEAKRCFFRYINKNKMLFLIKKYKIRKKVILLFFFPYISVIYKYLFFILKNLTR</sequence>
<dbReference type="Pfam" id="PF00535">
    <property type="entry name" value="Glycos_transf_2"/>
    <property type="match status" value="1"/>
</dbReference>
<keyword evidence="4" id="KW-1185">Reference proteome</keyword>